<evidence type="ECO:0000313" key="2">
    <source>
        <dbReference type="Proteomes" id="UP000320176"/>
    </source>
</evidence>
<dbReference type="Proteomes" id="UP000320176">
    <property type="component" value="Unassembled WGS sequence"/>
</dbReference>
<proteinExistence type="predicted"/>
<accession>A0A5C6AWV7</accession>
<dbReference type="EMBL" id="SJPN01000003">
    <property type="protein sequence ID" value="TWU04423.1"/>
    <property type="molecule type" value="Genomic_DNA"/>
</dbReference>
<comment type="caution">
    <text evidence="1">The sequence shown here is derived from an EMBL/GenBank/DDBJ whole genome shotgun (WGS) entry which is preliminary data.</text>
</comment>
<dbReference type="AlphaFoldDB" id="A0A5C6AWV7"/>
<reference evidence="1 2" key="1">
    <citation type="submission" date="2019-02" db="EMBL/GenBank/DDBJ databases">
        <title>Deep-cultivation of Planctomycetes and their phenomic and genomic characterization uncovers novel biology.</title>
        <authorList>
            <person name="Wiegand S."/>
            <person name="Jogler M."/>
            <person name="Boedeker C."/>
            <person name="Pinto D."/>
            <person name="Vollmers J."/>
            <person name="Rivas-Marin E."/>
            <person name="Kohn T."/>
            <person name="Peeters S.H."/>
            <person name="Heuer A."/>
            <person name="Rast P."/>
            <person name="Oberbeckmann S."/>
            <person name="Bunk B."/>
            <person name="Jeske O."/>
            <person name="Meyerdierks A."/>
            <person name="Storesund J.E."/>
            <person name="Kallscheuer N."/>
            <person name="Luecker S."/>
            <person name="Lage O.M."/>
            <person name="Pohl T."/>
            <person name="Merkel B.J."/>
            <person name="Hornburger P."/>
            <person name="Mueller R.-W."/>
            <person name="Bruemmer F."/>
            <person name="Labrenz M."/>
            <person name="Spormann A.M."/>
            <person name="Op Den Camp H."/>
            <person name="Overmann J."/>
            <person name="Amann R."/>
            <person name="Jetten M.S.M."/>
            <person name="Mascher T."/>
            <person name="Medema M.H."/>
            <person name="Devos D.P."/>
            <person name="Kaster A.-K."/>
            <person name="Ovreas L."/>
            <person name="Rohde M."/>
            <person name="Galperin M.Y."/>
            <person name="Jogler C."/>
        </authorList>
    </citation>
    <scope>NUCLEOTIDE SEQUENCE [LARGE SCALE GENOMIC DNA]</scope>
    <source>
        <strain evidence="1 2">Pla52n</strain>
    </source>
</reference>
<gene>
    <name evidence="1" type="ORF">Pla52n_24640</name>
</gene>
<name>A0A5C6AWV7_9BACT</name>
<keyword evidence="2" id="KW-1185">Reference proteome</keyword>
<protein>
    <submittedName>
        <fullName evidence="1">Uncharacterized protein</fullName>
    </submittedName>
</protein>
<sequence length="150" mass="17088">MEPMLQAAVEMPDPSENRDFLTPCLYSFGADDVVAWLVDAFSNADLVERVGIASLVYWLHSYPVDMDELRERKSSGQDVDDWLRSHDIDAHPLRDAIQTAANATQNLVELYFYSLALPDCQHSSRINKPSRARYSLDKARWTPDERGNTL</sequence>
<evidence type="ECO:0000313" key="1">
    <source>
        <dbReference type="EMBL" id="TWU04423.1"/>
    </source>
</evidence>
<organism evidence="1 2">
    <name type="scientific">Stieleria varia</name>
    <dbReference type="NCBI Taxonomy" id="2528005"/>
    <lineage>
        <taxon>Bacteria</taxon>
        <taxon>Pseudomonadati</taxon>
        <taxon>Planctomycetota</taxon>
        <taxon>Planctomycetia</taxon>
        <taxon>Pirellulales</taxon>
        <taxon>Pirellulaceae</taxon>
        <taxon>Stieleria</taxon>
    </lineage>
</organism>